<feature type="region of interest" description="Disordered" evidence="1">
    <location>
        <begin position="55"/>
        <end position="134"/>
    </location>
</feature>
<evidence type="ECO:0000313" key="2">
    <source>
        <dbReference type="EMBL" id="SBS18761.1"/>
    </source>
</evidence>
<proteinExistence type="predicted"/>
<feature type="compositionally biased region" description="Polar residues" evidence="1">
    <location>
        <begin position="7"/>
        <end position="17"/>
    </location>
</feature>
<feature type="compositionally biased region" description="Polar residues" evidence="1">
    <location>
        <begin position="122"/>
        <end position="134"/>
    </location>
</feature>
<dbReference type="Pfam" id="PF15312">
    <property type="entry name" value="JSRP"/>
    <property type="match status" value="1"/>
</dbReference>
<dbReference type="InterPro" id="IPR026178">
    <property type="entry name" value="JSRP1"/>
</dbReference>
<feature type="compositionally biased region" description="Acidic residues" evidence="1">
    <location>
        <begin position="287"/>
        <end position="296"/>
    </location>
</feature>
<reference evidence="2" key="2">
    <citation type="submission" date="2016-06" db="EMBL/GenBank/DDBJ databases">
        <title>The genome of a short-lived fish provides insights into sex chromosome evolution and the genetic control of aging.</title>
        <authorList>
            <person name="Reichwald K."/>
            <person name="Felder M."/>
            <person name="Petzold A."/>
            <person name="Koch P."/>
            <person name="Groth M."/>
            <person name="Platzer M."/>
        </authorList>
    </citation>
    <scope>NUCLEOTIDE SEQUENCE</scope>
    <source>
        <tissue evidence="2">Brain</tissue>
    </source>
</reference>
<organism evidence="2">
    <name type="scientific">Nothobranchius rachovii</name>
    <name type="common">bluefin notho</name>
    <dbReference type="NCBI Taxonomy" id="451742"/>
    <lineage>
        <taxon>Eukaryota</taxon>
        <taxon>Metazoa</taxon>
        <taxon>Chordata</taxon>
        <taxon>Craniata</taxon>
        <taxon>Vertebrata</taxon>
        <taxon>Euteleostomi</taxon>
        <taxon>Actinopterygii</taxon>
        <taxon>Neopterygii</taxon>
        <taxon>Teleostei</taxon>
        <taxon>Neoteleostei</taxon>
        <taxon>Acanthomorphata</taxon>
        <taxon>Ovalentaria</taxon>
        <taxon>Atherinomorphae</taxon>
        <taxon>Cyprinodontiformes</taxon>
        <taxon>Nothobranchiidae</taxon>
        <taxon>Nothobranchius</taxon>
    </lineage>
</organism>
<dbReference type="EMBL" id="HAEI01016292">
    <property type="protein sequence ID" value="SBS18761.1"/>
    <property type="molecule type" value="Transcribed_RNA"/>
</dbReference>
<feature type="region of interest" description="Disordered" evidence="1">
    <location>
        <begin position="1"/>
        <end position="26"/>
    </location>
</feature>
<dbReference type="AlphaFoldDB" id="A0A1A8SK78"/>
<evidence type="ECO:0000256" key="1">
    <source>
        <dbReference type="SAM" id="MobiDB-lite"/>
    </source>
</evidence>
<protein>
    <submittedName>
        <fullName evidence="2">Uncharacterized protein</fullName>
    </submittedName>
</protein>
<feature type="compositionally biased region" description="Low complexity" evidence="1">
    <location>
        <begin position="238"/>
        <end position="249"/>
    </location>
</feature>
<dbReference type="PANTHER" id="PTHR22397">
    <property type="entry name" value="JUNCTIONAL SARCOPLASMIC RETICULUM PROTEIN 1"/>
    <property type="match status" value="1"/>
</dbReference>
<name>A0A1A8SK78_9TELE</name>
<feature type="region of interest" description="Disordered" evidence="1">
    <location>
        <begin position="221"/>
        <end position="304"/>
    </location>
</feature>
<gene>
    <name evidence="2" type="primary">Nfu_g_1_020473</name>
</gene>
<reference evidence="2" key="1">
    <citation type="submission" date="2016-05" db="EMBL/GenBank/DDBJ databases">
        <authorList>
            <person name="Lavstsen T."/>
            <person name="Jespersen J.S."/>
        </authorList>
    </citation>
    <scope>NUCLEOTIDE SEQUENCE</scope>
    <source>
        <tissue evidence="2">Brain</tissue>
    </source>
</reference>
<dbReference type="EMBL" id="HAEH01012168">
    <property type="protein sequence ID" value="SBR94105.1"/>
    <property type="molecule type" value="Transcribed_RNA"/>
</dbReference>
<accession>A0A1A8SK78</accession>
<sequence>MDEVSGSRRQCNHTSPGTAPVPGHQTAHNVRVLPSLQRNNSSVTKDFYSGELKCESRGGMEESYETFQEELRPPRADASLKPVQQIRRPEMYTSRKIKEETPLAPLQPKSEPKTSPREPSISKPSLASVQKPMSTQNLMQTETPWENVTLNRCLFVAITILVLTSGFQKLHEAFRGQGTTEEGEAGLVIQSRLLHHRGALPEPETSLWDSMFWWLPSLDDEDEDDEDIKRRKSKRGASRGLRNKPLPNKKLLKQRDGKLKDRRAKKARDDKIKDKKGKVKIGGHEDAADEEDERDEEAVGKTGR</sequence>
<dbReference type="PANTHER" id="PTHR22397:SF2">
    <property type="entry name" value="JUNCTIONAL SARCOPLASMIC RETICULUM PROTEIN 1"/>
    <property type="match status" value="1"/>
</dbReference>